<dbReference type="InterPro" id="IPR036397">
    <property type="entry name" value="RNaseH_sf"/>
</dbReference>
<dbReference type="OrthoDB" id="10065579at2759"/>
<dbReference type="GO" id="GO:0003697">
    <property type="term" value="F:single-stranded DNA binding"/>
    <property type="evidence" value="ECO:0007669"/>
    <property type="project" value="TreeGrafter"/>
</dbReference>
<dbReference type="GO" id="GO:0003690">
    <property type="term" value="F:double-stranded DNA binding"/>
    <property type="evidence" value="ECO:0007669"/>
    <property type="project" value="TreeGrafter"/>
</dbReference>
<dbReference type="GO" id="GO:0000729">
    <property type="term" value="P:DNA double-strand break processing"/>
    <property type="evidence" value="ECO:0007669"/>
    <property type="project" value="TreeGrafter"/>
</dbReference>
<dbReference type="AlphaFoldDB" id="A0A183F349"/>
<keyword evidence="2" id="KW-1185">Reference proteome</keyword>
<dbReference type="PANTHER" id="PTHR46060">
    <property type="entry name" value="MARINER MOS1 TRANSPOSASE-LIKE PROTEIN"/>
    <property type="match status" value="1"/>
</dbReference>
<evidence type="ECO:0000313" key="2">
    <source>
        <dbReference type="Proteomes" id="UP000050761"/>
    </source>
</evidence>
<protein>
    <submittedName>
        <fullName evidence="3">Ubiquitin-like domain-containing protein</fullName>
    </submittedName>
</protein>
<proteinExistence type="predicted"/>
<dbReference type="InterPro" id="IPR001888">
    <property type="entry name" value="Transposase_1"/>
</dbReference>
<dbReference type="GO" id="GO:0044774">
    <property type="term" value="P:mitotic DNA integrity checkpoint signaling"/>
    <property type="evidence" value="ECO:0007669"/>
    <property type="project" value="TreeGrafter"/>
</dbReference>
<dbReference type="GO" id="GO:0000793">
    <property type="term" value="C:condensed chromosome"/>
    <property type="evidence" value="ECO:0007669"/>
    <property type="project" value="TreeGrafter"/>
</dbReference>
<dbReference type="GO" id="GO:0042800">
    <property type="term" value="F:histone H3K4 methyltransferase activity"/>
    <property type="evidence" value="ECO:0007669"/>
    <property type="project" value="TreeGrafter"/>
</dbReference>
<dbReference type="GO" id="GO:0000014">
    <property type="term" value="F:single-stranded DNA endodeoxyribonuclease activity"/>
    <property type="evidence" value="ECO:0007669"/>
    <property type="project" value="TreeGrafter"/>
</dbReference>
<gene>
    <name evidence="1" type="ORF">HPBE_LOCUS592</name>
</gene>
<dbReference type="PANTHER" id="PTHR46060:SF2">
    <property type="entry name" value="HISTONE-LYSINE N-METHYLTRANSFERASE SETMAR"/>
    <property type="match status" value="1"/>
</dbReference>
<dbReference type="GO" id="GO:0044547">
    <property type="term" value="F:DNA topoisomerase binding"/>
    <property type="evidence" value="ECO:0007669"/>
    <property type="project" value="TreeGrafter"/>
</dbReference>
<reference evidence="3" key="2">
    <citation type="submission" date="2019-09" db="UniProtKB">
        <authorList>
            <consortium name="WormBaseParasite"/>
        </authorList>
    </citation>
    <scope>IDENTIFICATION</scope>
</reference>
<dbReference type="Gene3D" id="3.30.420.10">
    <property type="entry name" value="Ribonuclease H-like superfamily/Ribonuclease H"/>
    <property type="match status" value="1"/>
</dbReference>
<reference evidence="1 2" key="1">
    <citation type="submission" date="2018-11" db="EMBL/GenBank/DDBJ databases">
        <authorList>
            <consortium name="Pathogen Informatics"/>
        </authorList>
    </citation>
    <scope>NUCLEOTIDE SEQUENCE [LARGE SCALE GENOMIC DNA]</scope>
</reference>
<name>A0A183F349_HELPZ</name>
<dbReference type="InterPro" id="IPR052709">
    <property type="entry name" value="Transposase-MT_Hybrid"/>
</dbReference>
<dbReference type="WBParaSite" id="HPBE_0000059101-mRNA-1">
    <property type="protein sequence ID" value="HPBE_0000059101-mRNA-1"/>
    <property type="gene ID" value="HPBE_0000059101"/>
</dbReference>
<dbReference type="GO" id="GO:0015074">
    <property type="term" value="P:DNA integration"/>
    <property type="evidence" value="ECO:0007669"/>
    <property type="project" value="TreeGrafter"/>
</dbReference>
<dbReference type="GO" id="GO:0035861">
    <property type="term" value="C:site of double-strand break"/>
    <property type="evidence" value="ECO:0007669"/>
    <property type="project" value="TreeGrafter"/>
</dbReference>
<dbReference type="GO" id="GO:0005634">
    <property type="term" value="C:nucleus"/>
    <property type="evidence" value="ECO:0007669"/>
    <property type="project" value="TreeGrafter"/>
</dbReference>
<evidence type="ECO:0000313" key="1">
    <source>
        <dbReference type="EMBL" id="VDO18974.1"/>
    </source>
</evidence>
<organism evidence="2 3">
    <name type="scientific">Heligmosomoides polygyrus</name>
    <name type="common">Parasitic roundworm</name>
    <dbReference type="NCBI Taxonomy" id="6339"/>
    <lineage>
        <taxon>Eukaryota</taxon>
        <taxon>Metazoa</taxon>
        <taxon>Ecdysozoa</taxon>
        <taxon>Nematoda</taxon>
        <taxon>Chromadorea</taxon>
        <taxon>Rhabditida</taxon>
        <taxon>Rhabditina</taxon>
        <taxon>Rhabditomorpha</taxon>
        <taxon>Strongyloidea</taxon>
        <taxon>Heligmosomidae</taxon>
        <taxon>Heligmosomoides</taxon>
    </lineage>
</organism>
<evidence type="ECO:0000313" key="3">
    <source>
        <dbReference type="WBParaSite" id="HPBE_0000059101-mRNA-1"/>
    </source>
</evidence>
<dbReference type="GO" id="GO:0046975">
    <property type="term" value="F:histone H3K36 methyltransferase activity"/>
    <property type="evidence" value="ECO:0007669"/>
    <property type="project" value="TreeGrafter"/>
</dbReference>
<dbReference type="Pfam" id="PF01359">
    <property type="entry name" value="Transposase_1"/>
    <property type="match status" value="1"/>
</dbReference>
<accession>A0A3P7U3K4</accession>
<dbReference type="EMBL" id="UZAH01000449">
    <property type="protein sequence ID" value="VDO18974.1"/>
    <property type="molecule type" value="Genomic_DNA"/>
</dbReference>
<dbReference type="GO" id="GO:0006303">
    <property type="term" value="P:double-strand break repair via nonhomologous end joining"/>
    <property type="evidence" value="ECO:0007669"/>
    <property type="project" value="TreeGrafter"/>
</dbReference>
<dbReference type="GO" id="GO:0031297">
    <property type="term" value="P:replication fork processing"/>
    <property type="evidence" value="ECO:0007669"/>
    <property type="project" value="TreeGrafter"/>
</dbReference>
<dbReference type="Proteomes" id="UP000050761">
    <property type="component" value="Unassembled WGS sequence"/>
</dbReference>
<accession>A0A183F349</accession>
<sequence length="200" mass="23568">MLALDFKYSHTAIGNILQSVSLKLGKWVPPELTLSRRKKHVDATKELLDPHKQELFLHRLVTRDEKWTPLDNRRRASQCLERNRSRYQHQRLTLSKKKVMLFVWWCREGVVFWKVIEGGSSINTVIDSSQLDRMLAELRQNRFQQLFRSGIILQQDNARIQVAIIHLTAQTVHRVNTTFSVRCSTSWLEDELPMRTKSTF</sequence>